<sequence>MQAIKARNTVIETASIPFIWSTDALFNGLEKMPEVRDNITRSMAKTKCKLNLNCQLDSAYDPL</sequence>
<reference evidence="1" key="2">
    <citation type="submission" date="2015-06" db="UniProtKB">
        <authorList>
            <consortium name="EnsemblMetazoa"/>
        </authorList>
    </citation>
    <scope>IDENTIFICATION</scope>
</reference>
<dbReference type="HOGENOM" id="CLU_2888628_0_0_1"/>
<accession>T1KH27</accession>
<dbReference type="AlphaFoldDB" id="T1KH27"/>
<name>T1KH27_TETUR</name>
<protein>
    <submittedName>
        <fullName evidence="1">Uncharacterized protein</fullName>
    </submittedName>
</protein>
<evidence type="ECO:0000313" key="2">
    <source>
        <dbReference type="Proteomes" id="UP000015104"/>
    </source>
</evidence>
<proteinExistence type="predicted"/>
<organism evidence="1 2">
    <name type="scientific">Tetranychus urticae</name>
    <name type="common">Two-spotted spider mite</name>
    <dbReference type="NCBI Taxonomy" id="32264"/>
    <lineage>
        <taxon>Eukaryota</taxon>
        <taxon>Metazoa</taxon>
        <taxon>Ecdysozoa</taxon>
        <taxon>Arthropoda</taxon>
        <taxon>Chelicerata</taxon>
        <taxon>Arachnida</taxon>
        <taxon>Acari</taxon>
        <taxon>Acariformes</taxon>
        <taxon>Trombidiformes</taxon>
        <taxon>Prostigmata</taxon>
        <taxon>Eleutherengona</taxon>
        <taxon>Raphignathae</taxon>
        <taxon>Tetranychoidea</taxon>
        <taxon>Tetranychidae</taxon>
        <taxon>Tetranychus</taxon>
    </lineage>
</organism>
<dbReference type="EnsemblMetazoa" id="tetur11g02880.1">
    <property type="protein sequence ID" value="tetur11g02880.1"/>
    <property type="gene ID" value="tetur11g02880"/>
</dbReference>
<dbReference type="Proteomes" id="UP000015104">
    <property type="component" value="Unassembled WGS sequence"/>
</dbReference>
<evidence type="ECO:0000313" key="1">
    <source>
        <dbReference type="EnsemblMetazoa" id="tetur11g02880.1"/>
    </source>
</evidence>
<reference evidence="2" key="1">
    <citation type="submission" date="2011-08" db="EMBL/GenBank/DDBJ databases">
        <authorList>
            <person name="Rombauts S."/>
        </authorList>
    </citation>
    <scope>NUCLEOTIDE SEQUENCE</scope>
    <source>
        <strain evidence="2">London</strain>
    </source>
</reference>
<dbReference type="EMBL" id="CAEY01000073">
    <property type="status" value="NOT_ANNOTATED_CDS"/>
    <property type="molecule type" value="Genomic_DNA"/>
</dbReference>
<keyword evidence="2" id="KW-1185">Reference proteome</keyword>